<accession>A0ABY2P278</accession>
<protein>
    <submittedName>
        <fullName evidence="2">Ankyrin repeat domain-containing protein</fullName>
    </submittedName>
</protein>
<dbReference type="SMART" id="SM00248">
    <property type="entry name" value="ANK"/>
    <property type="match status" value="2"/>
</dbReference>
<evidence type="ECO:0000313" key="2">
    <source>
        <dbReference type="EMBL" id="TGM78431.1"/>
    </source>
</evidence>
<proteinExistence type="predicted"/>
<dbReference type="EMBL" id="RQHK01000003">
    <property type="protein sequence ID" value="TGM78431.1"/>
    <property type="molecule type" value="Genomic_DNA"/>
</dbReference>
<gene>
    <name evidence="2" type="ORF">EHR01_07660</name>
</gene>
<dbReference type="PROSITE" id="PS50297">
    <property type="entry name" value="ANK_REP_REGION"/>
    <property type="match status" value="1"/>
</dbReference>
<feature type="repeat" description="ANK" evidence="1">
    <location>
        <begin position="41"/>
        <end position="72"/>
    </location>
</feature>
<dbReference type="SUPFAM" id="SSF140860">
    <property type="entry name" value="Pseudo ankyrin repeat-like"/>
    <property type="match status" value="1"/>
</dbReference>
<dbReference type="Gene3D" id="1.25.40.20">
    <property type="entry name" value="Ankyrin repeat-containing domain"/>
    <property type="match status" value="1"/>
</dbReference>
<evidence type="ECO:0000313" key="3">
    <source>
        <dbReference type="Proteomes" id="UP000297940"/>
    </source>
</evidence>
<keyword evidence="1" id="KW-0040">ANK repeat</keyword>
<evidence type="ECO:0000256" key="1">
    <source>
        <dbReference type="PROSITE-ProRule" id="PRU00023"/>
    </source>
</evidence>
<name>A0ABY2P278_9LEPT</name>
<dbReference type="Pfam" id="PF12796">
    <property type="entry name" value="Ank_2"/>
    <property type="match status" value="1"/>
</dbReference>
<keyword evidence="3" id="KW-1185">Reference proteome</keyword>
<dbReference type="InterPro" id="IPR002110">
    <property type="entry name" value="Ankyrin_rpt"/>
</dbReference>
<dbReference type="PROSITE" id="PS50088">
    <property type="entry name" value="ANK_REPEAT"/>
    <property type="match status" value="1"/>
</dbReference>
<organism evidence="2 3">
    <name type="scientific">Leptospira mtsangambouensis</name>
    <dbReference type="NCBI Taxonomy" id="2484912"/>
    <lineage>
        <taxon>Bacteria</taxon>
        <taxon>Pseudomonadati</taxon>
        <taxon>Spirochaetota</taxon>
        <taxon>Spirochaetia</taxon>
        <taxon>Leptospirales</taxon>
        <taxon>Leptospiraceae</taxon>
        <taxon>Leptospira</taxon>
    </lineage>
</organism>
<sequence>MSNRCASGKILITDAVDLDNIELVKKAVAQDEKSIDAKDKNGFTPLMSAVINGNVDLVKFLESNGCSATLNQ</sequence>
<reference evidence="3" key="1">
    <citation type="journal article" date="2019" name="PLoS Negl. Trop. Dis.">
        <title>Revisiting the worldwide diversity of Leptospira species in the environment.</title>
        <authorList>
            <person name="Vincent A.T."/>
            <person name="Schiettekatte O."/>
            <person name="Bourhy P."/>
            <person name="Veyrier F.J."/>
            <person name="Picardeau M."/>
        </authorList>
    </citation>
    <scope>NUCLEOTIDE SEQUENCE [LARGE SCALE GENOMIC DNA]</scope>
    <source>
        <strain evidence="3">201601298</strain>
    </source>
</reference>
<dbReference type="InterPro" id="IPR036770">
    <property type="entry name" value="Ankyrin_rpt-contain_sf"/>
</dbReference>
<dbReference type="Proteomes" id="UP000297940">
    <property type="component" value="Unassembled WGS sequence"/>
</dbReference>
<comment type="caution">
    <text evidence="2">The sequence shown here is derived from an EMBL/GenBank/DDBJ whole genome shotgun (WGS) entry which is preliminary data.</text>
</comment>